<reference evidence="4 5" key="1">
    <citation type="submission" date="2019-09" db="EMBL/GenBank/DDBJ databases">
        <title>A chromosome-level genome assembly of the Chinese tupelo Nyssa sinensis.</title>
        <authorList>
            <person name="Yang X."/>
            <person name="Kang M."/>
            <person name="Yang Y."/>
            <person name="Xiong H."/>
            <person name="Wang M."/>
            <person name="Zhang Z."/>
            <person name="Wang Z."/>
            <person name="Wu H."/>
            <person name="Ma T."/>
            <person name="Liu J."/>
            <person name="Xi Z."/>
        </authorList>
    </citation>
    <scope>NUCLEOTIDE SEQUENCE [LARGE SCALE GENOMIC DNA]</scope>
    <source>
        <strain evidence="4">J267</strain>
        <tissue evidence="4">Leaf</tissue>
    </source>
</reference>
<dbReference type="Pfam" id="PF16561">
    <property type="entry name" value="AMPK1_CBM"/>
    <property type="match status" value="1"/>
</dbReference>
<dbReference type="CDD" id="cd02859">
    <property type="entry name" value="E_set_AMPKbeta_like_N"/>
    <property type="match status" value="1"/>
</dbReference>
<dbReference type="SMART" id="SM01010">
    <property type="entry name" value="AMPKBI"/>
    <property type="match status" value="1"/>
</dbReference>
<organism evidence="4 5">
    <name type="scientific">Nyssa sinensis</name>
    <dbReference type="NCBI Taxonomy" id="561372"/>
    <lineage>
        <taxon>Eukaryota</taxon>
        <taxon>Viridiplantae</taxon>
        <taxon>Streptophyta</taxon>
        <taxon>Embryophyta</taxon>
        <taxon>Tracheophyta</taxon>
        <taxon>Spermatophyta</taxon>
        <taxon>Magnoliopsida</taxon>
        <taxon>eudicotyledons</taxon>
        <taxon>Gunneridae</taxon>
        <taxon>Pentapetalae</taxon>
        <taxon>asterids</taxon>
        <taxon>Cornales</taxon>
        <taxon>Nyssaceae</taxon>
        <taxon>Nyssa</taxon>
    </lineage>
</organism>
<dbReference type="PANTHER" id="PTHR46316">
    <property type="entry name" value="SNF1-RELATED PROTEIN KINASE REGULATORY SUBUNIT BETA-1"/>
    <property type="match status" value="1"/>
</dbReference>
<dbReference type="InterPro" id="IPR006828">
    <property type="entry name" value="ASC_dom"/>
</dbReference>
<dbReference type="Pfam" id="PF04739">
    <property type="entry name" value="AMPKBI"/>
    <property type="match status" value="1"/>
</dbReference>
<evidence type="ECO:0000313" key="4">
    <source>
        <dbReference type="EMBL" id="KAA8526619.1"/>
    </source>
</evidence>
<feature type="domain" description="Association with the SNF1 complex (ASC)" evidence="3">
    <location>
        <begin position="93"/>
        <end position="183"/>
    </location>
</feature>
<sequence>MITWNYDGKRVAIEGSWDNWKTREFLQRSGKDFTIMKVLQSGVYHYRFIVDGQWTYAPDLPVERDDRGNISNILDLQDCIPEVPNNISASESPPSPISSYNNSPFNSEDFNQKLLELPPLLQKTPLDQPPSSKDSPQSLEKPSAAVLNHLYIQKGRSGQSVVALGSTHRFRRKYVTLVLYKSLRKVKD</sequence>
<dbReference type="PANTHER" id="PTHR46316:SF8">
    <property type="entry name" value="SNF1-RELATED PROTEIN KINASE REGULATORY SUBUNIT BETA-2-LIKE ISOFORM X1"/>
    <property type="match status" value="1"/>
</dbReference>
<name>A0A5J5A8J1_9ASTE</name>
<evidence type="ECO:0000256" key="1">
    <source>
        <dbReference type="ARBA" id="ARBA00010926"/>
    </source>
</evidence>
<protein>
    <recommendedName>
        <fullName evidence="3">Association with the SNF1 complex (ASC) domain-containing protein</fullName>
    </recommendedName>
</protein>
<keyword evidence="5" id="KW-1185">Reference proteome</keyword>
<dbReference type="SUPFAM" id="SSF160219">
    <property type="entry name" value="AMPKBI-like"/>
    <property type="match status" value="1"/>
</dbReference>
<feature type="region of interest" description="Disordered" evidence="2">
    <location>
        <begin position="84"/>
        <end position="103"/>
    </location>
</feature>
<evidence type="ECO:0000313" key="5">
    <source>
        <dbReference type="Proteomes" id="UP000325577"/>
    </source>
</evidence>
<dbReference type="InterPro" id="IPR014756">
    <property type="entry name" value="Ig_E-set"/>
</dbReference>
<dbReference type="Gene3D" id="2.60.40.10">
    <property type="entry name" value="Immunoglobulins"/>
    <property type="match status" value="1"/>
</dbReference>
<evidence type="ECO:0000256" key="2">
    <source>
        <dbReference type="SAM" id="MobiDB-lite"/>
    </source>
</evidence>
<dbReference type="EMBL" id="CM018046">
    <property type="protein sequence ID" value="KAA8526619.1"/>
    <property type="molecule type" value="Genomic_DNA"/>
</dbReference>
<proteinExistence type="inferred from homology"/>
<comment type="similarity">
    <text evidence="1">Belongs to the 5'-AMP-activated protein kinase beta subunit family.</text>
</comment>
<dbReference type="InterPro" id="IPR037256">
    <property type="entry name" value="ASC_dom_sf"/>
</dbReference>
<accession>A0A5J5A8J1</accession>
<dbReference type="SUPFAM" id="SSF81296">
    <property type="entry name" value="E set domains"/>
    <property type="match status" value="1"/>
</dbReference>
<gene>
    <name evidence="4" type="ORF">F0562_008178</name>
</gene>
<dbReference type="InterPro" id="IPR013783">
    <property type="entry name" value="Ig-like_fold"/>
</dbReference>
<dbReference type="OrthoDB" id="531008at2759"/>
<dbReference type="InterPro" id="IPR032640">
    <property type="entry name" value="AMPK1_CBM"/>
</dbReference>
<dbReference type="Gene3D" id="6.20.250.60">
    <property type="match status" value="1"/>
</dbReference>
<evidence type="ECO:0000259" key="3">
    <source>
        <dbReference type="SMART" id="SM01010"/>
    </source>
</evidence>
<dbReference type="GO" id="GO:0009507">
    <property type="term" value="C:chloroplast"/>
    <property type="evidence" value="ECO:0007669"/>
    <property type="project" value="UniProtKB-ARBA"/>
</dbReference>
<dbReference type="InterPro" id="IPR043554">
    <property type="entry name" value="KINB"/>
</dbReference>
<dbReference type="AlphaFoldDB" id="A0A5J5A8J1"/>
<dbReference type="Proteomes" id="UP000325577">
    <property type="component" value="Linkage Group LG3"/>
</dbReference>